<evidence type="ECO:0000256" key="1">
    <source>
        <dbReference type="ARBA" id="ARBA00023015"/>
    </source>
</evidence>
<dbReference type="InterPro" id="IPR039422">
    <property type="entry name" value="MarR/SlyA-like"/>
</dbReference>
<dbReference type="PROSITE" id="PS01117">
    <property type="entry name" value="HTH_MARR_1"/>
    <property type="match status" value="1"/>
</dbReference>
<accession>A0A8J7PII2</accession>
<dbReference type="Pfam" id="PF12802">
    <property type="entry name" value="MarR_2"/>
    <property type="match status" value="1"/>
</dbReference>
<proteinExistence type="predicted"/>
<evidence type="ECO:0000313" key="5">
    <source>
        <dbReference type="EMBL" id="MBN9412815.1"/>
    </source>
</evidence>
<dbReference type="PANTHER" id="PTHR33164:SF102">
    <property type="entry name" value="TRANSCRIPTIONAL REGULATORY PROTEIN"/>
    <property type="match status" value="1"/>
</dbReference>
<protein>
    <submittedName>
        <fullName evidence="5">Winged helix DNA-binding protein</fullName>
    </submittedName>
</protein>
<evidence type="ECO:0000259" key="4">
    <source>
        <dbReference type="PROSITE" id="PS50995"/>
    </source>
</evidence>
<dbReference type="EMBL" id="JAFKGL010000013">
    <property type="protein sequence ID" value="MBN9412815.1"/>
    <property type="molecule type" value="Genomic_DNA"/>
</dbReference>
<evidence type="ECO:0000256" key="2">
    <source>
        <dbReference type="ARBA" id="ARBA00023125"/>
    </source>
</evidence>
<dbReference type="InterPro" id="IPR036388">
    <property type="entry name" value="WH-like_DNA-bd_sf"/>
</dbReference>
<dbReference type="Proteomes" id="UP000664414">
    <property type="component" value="Unassembled WGS sequence"/>
</dbReference>
<feature type="domain" description="HTH marR-type" evidence="4">
    <location>
        <begin position="1"/>
        <end position="130"/>
    </location>
</feature>
<dbReference type="PROSITE" id="PS50995">
    <property type="entry name" value="HTH_MARR_2"/>
    <property type="match status" value="1"/>
</dbReference>
<organism evidence="5 6">
    <name type="scientific">Candidatus Paracaedimonas acanthamoebae</name>
    <dbReference type="NCBI Taxonomy" id="244581"/>
    <lineage>
        <taxon>Bacteria</taxon>
        <taxon>Pseudomonadati</taxon>
        <taxon>Pseudomonadota</taxon>
        <taxon>Alphaproteobacteria</taxon>
        <taxon>Holosporales</taxon>
        <taxon>Caedimonadaceae</taxon>
        <taxon>Candidatus Paracaedimonas</taxon>
    </lineage>
</organism>
<keyword evidence="1" id="KW-0805">Transcription regulation</keyword>
<reference evidence="5" key="1">
    <citation type="submission" date="2021-02" db="EMBL/GenBank/DDBJ databases">
        <title>Thiocyanate and organic carbon inputs drive convergent selection for specific autotrophic Afipia and Thiobacillus strains within complex microbiomes.</title>
        <authorList>
            <person name="Huddy R.J."/>
            <person name="Sachdeva R."/>
            <person name="Kadzinga F."/>
            <person name="Kantor R.S."/>
            <person name="Harrison S.T.L."/>
            <person name="Banfield J.F."/>
        </authorList>
    </citation>
    <scope>NUCLEOTIDE SEQUENCE</scope>
    <source>
        <strain evidence="5">SCN18_10_11_15_R4_P_38_20</strain>
    </source>
</reference>
<dbReference type="GO" id="GO:0003677">
    <property type="term" value="F:DNA binding"/>
    <property type="evidence" value="ECO:0007669"/>
    <property type="project" value="UniProtKB-KW"/>
</dbReference>
<sequence length="142" mass="16912">MIERLHRLFLEVTRIELDRLKIKDINNVQCFILYNIAENHLTVGEISNRGYYLGSNVTYNLKKMVETGYLIQEQSSHDRRSSHIRLSEKGLKLYQRFDQILSEHTKNMKHNGIAEQDLKNLKSLLARLESFWNFTVTHDMRF</sequence>
<dbReference type="GO" id="GO:0003700">
    <property type="term" value="F:DNA-binding transcription factor activity"/>
    <property type="evidence" value="ECO:0007669"/>
    <property type="project" value="InterPro"/>
</dbReference>
<keyword evidence="2 5" id="KW-0238">DNA-binding</keyword>
<dbReference type="SMART" id="SM00347">
    <property type="entry name" value="HTH_MARR"/>
    <property type="match status" value="1"/>
</dbReference>
<keyword evidence="3" id="KW-0804">Transcription</keyword>
<dbReference type="InterPro" id="IPR036390">
    <property type="entry name" value="WH_DNA-bd_sf"/>
</dbReference>
<name>A0A8J7PII2_9PROT</name>
<dbReference type="AlphaFoldDB" id="A0A8J7PII2"/>
<dbReference type="InterPro" id="IPR023187">
    <property type="entry name" value="Tscrpt_reg_MarR-type_CS"/>
</dbReference>
<dbReference type="InterPro" id="IPR000835">
    <property type="entry name" value="HTH_MarR-typ"/>
</dbReference>
<dbReference type="Gene3D" id="1.10.10.10">
    <property type="entry name" value="Winged helix-like DNA-binding domain superfamily/Winged helix DNA-binding domain"/>
    <property type="match status" value="1"/>
</dbReference>
<comment type="caution">
    <text evidence="5">The sequence shown here is derived from an EMBL/GenBank/DDBJ whole genome shotgun (WGS) entry which is preliminary data.</text>
</comment>
<dbReference type="SUPFAM" id="SSF46785">
    <property type="entry name" value="Winged helix' DNA-binding domain"/>
    <property type="match status" value="1"/>
</dbReference>
<evidence type="ECO:0000313" key="6">
    <source>
        <dbReference type="Proteomes" id="UP000664414"/>
    </source>
</evidence>
<dbReference type="PANTHER" id="PTHR33164">
    <property type="entry name" value="TRANSCRIPTIONAL REGULATOR, MARR FAMILY"/>
    <property type="match status" value="1"/>
</dbReference>
<gene>
    <name evidence="5" type="ORF">J0H12_02655</name>
</gene>
<evidence type="ECO:0000256" key="3">
    <source>
        <dbReference type="ARBA" id="ARBA00023163"/>
    </source>
</evidence>
<dbReference type="GO" id="GO:0006950">
    <property type="term" value="P:response to stress"/>
    <property type="evidence" value="ECO:0007669"/>
    <property type="project" value="TreeGrafter"/>
</dbReference>